<keyword evidence="3" id="KW-1185">Reference proteome</keyword>
<dbReference type="EMBL" id="WHWB01034508">
    <property type="protein sequence ID" value="KAJ7408939.1"/>
    <property type="molecule type" value="Genomic_DNA"/>
</dbReference>
<name>A0ABQ9CY45_9PASS</name>
<sequence>MRCEEVNDLLCLMAELKEEVERLRSIRESEKEIDWWSHILSTPKKAQQEVVKPCPSYHQADRADQMDGEEWNQVPGRREHLVLSTQDEEALGNGWKWNSILNVLKTLKLAAQINLRLKVRLSGQKQNKIKPLSKLDGETRSNHFSIASNRLDLARGPVLRSFRSPGDQCKPFGVTESVIHVELLVFEILNILGMINRSLSLVLLLSQITMVSSKTHFSYTQNIILYPVDVKAFGNFEYMKVVFSPDIS</sequence>
<keyword evidence="1" id="KW-0175">Coiled coil</keyword>
<feature type="coiled-coil region" evidence="1">
    <location>
        <begin position="6"/>
        <end position="33"/>
    </location>
</feature>
<dbReference type="Proteomes" id="UP001145742">
    <property type="component" value="Unassembled WGS sequence"/>
</dbReference>
<accession>A0ABQ9CY45</accession>
<gene>
    <name evidence="2" type="ORF">WISP_117558</name>
</gene>
<proteinExistence type="predicted"/>
<reference evidence="2" key="1">
    <citation type="submission" date="2019-10" db="EMBL/GenBank/DDBJ databases">
        <authorList>
            <person name="Soares A.E.R."/>
            <person name="Aleixo A."/>
            <person name="Schneider P."/>
            <person name="Miyaki C.Y."/>
            <person name="Schneider M.P."/>
            <person name="Mello C."/>
            <person name="Vasconcelos A.T.R."/>
        </authorList>
    </citation>
    <scope>NUCLEOTIDE SEQUENCE</scope>
    <source>
        <tissue evidence="2">Muscle</tissue>
    </source>
</reference>
<organism evidence="2 3">
    <name type="scientific">Willisornis vidua</name>
    <name type="common">Xingu scale-backed antbird</name>
    <dbReference type="NCBI Taxonomy" id="1566151"/>
    <lineage>
        <taxon>Eukaryota</taxon>
        <taxon>Metazoa</taxon>
        <taxon>Chordata</taxon>
        <taxon>Craniata</taxon>
        <taxon>Vertebrata</taxon>
        <taxon>Euteleostomi</taxon>
        <taxon>Archelosauria</taxon>
        <taxon>Archosauria</taxon>
        <taxon>Dinosauria</taxon>
        <taxon>Saurischia</taxon>
        <taxon>Theropoda</taxon>
        <taxon>Coelurosauria</taxon>
        <taxon>Aves</taxon>
        <taxon>Neognathae</taxon>
        <taxon>Neoaves</taxon>
        <taxon>Telluraves</taxon>
        <taxon>Australaves</taxon>
        <taxon>Passeriformes</taxon>
        <taxon>Thamnophilidae</taxon>
        <taxon>Willisornis</taxon>
    </lineage>
</organism>
<comment type="caution">
    <text evidence="2">The sequence shown here is derived from an EMBL/GenBank/DDBJ whole genome shotgun (WGS) entry which is preliminary data.</text>
</comment>
<evidence type="ECO:0000313" key="2">
    <source>
        <dbReference type="EMBL" id="KAJ7408939.1"/>
    </source>
</evidence>
<protein>
    <submittedName>
        <fullName evidence="2">Uncharacterized protein</fullName>
    </submittedName>
</protein>
<evidence type="ECO:0000313" key="3">
    <source>
        <dbReference type="Proteomes" id="UP001145742"/>
    </source>
</evidence>
<evidence type="ECO:0000256" key="1">
    <source>
        <dbReference type="SAM" id="Coils"/>
    </source>
</evidence>